<dbReference type="Pfam" id="PF04773">
    <property type="entry name" value="FecR"/>
    <property type="match status" value="1"/>
</dbReference>
<accession>A0A1H9VRQ4</accession>
<dbReference type="OrthoDB" id="1099963at2"/>
<dbReference type="PANTHER" id="PTHR30273:SF2">
    <property type="entry name" value="PROTEIN FECR"/>
    <property type="match status" value="1"/>
</dbReference>
<proteinExistence type="predicted"/>
<evidence type="ECO:0000259" key="2">
    <source>
        <dbReference type="Pfam" id="PF16344"/>
    </source>
</evidence>
<dbReference type="InterPro" id="IPR032508">
    <property type="entry name" value="FecR_C"/>
</dbReference>
<dbReference type="AlphaFoldDB" id="A0A1H9VRQ4"/>
<dbReference type="STRING" id="390241.SAMN04488023_1488"/>
<dbReference type="InterPro" id="IPR006860">
    <property type="entry name" value="FecR"/>
</dbReference>
<dbReference type="Pfam" id="PF16344">
    <property type="entry name" value="FecR_C"/>
    <property type="match status" value="1"/>
</dbReference>
<reference evidence="3 4" key="1">
    <citation type="submission" date="2016-10" db="EMBL/GenBank/DDBJ databases">
        <authorList>
            <person name="de Groot N.N."/>
        </authorList>
    </citation>
    <scope>NUCLEOTIDE SEQUENCE [LARGE SCALE GENOMIC DNA]</scope>
    <source>
        <strain evidence="3 4">DSM 18610</strain>
    </source>
</reference>
<evidence type="ECO:0000313" key="4">
    <source>
        <dbReference type="Proteomes" id="UP000199572"/>
    </source>
</evidence>
<dbReference type="GO" id="GO:0016989">
    <property type="term" value="F:sigma factor antagonist activity"/>
    <property type="evidence" value="ECO:0007669"/>
    <property type="project" value="TreeGrafter"/>
</dbReference>
<protein>
    <submittedName>
        <fullName evidence="3">FecR family protein</fullName>
    </submittedName>
</protein>
<feature type="domain" description="FecR protein" evidence="1">
    <location>
        <begin position="174"/>
        <end position="267"/>
    </location>
</feature>
<dbReference type="Gene3D" id="2.60.120.1440">
    <property type="match status" value="1"/>
</dbReference>
<keyword evidence="4" id="KW-1185">Reference proteome</keyword>
<gene>
    <name evidence="3" type="ORF">SAMN04488023_1488</name>
</gene>
<dbReference type="Gene3D" id="3.55.50.30">
    <property type="match status" value="1"/>
</dbReference>
<name>A0A1H9VRQ4_9SPHI</name>
<organism evidence="3 4">
    <name type="scientific">Pedobacter rhizosphaerae</name>
    <dbReference type="NCBI Taxonomy" id="390241"/>
    <lineage>
        <taxon>Bacteria</taxon>
        <taxon>Pseudomonadati</taxon>
        <taxon>Bacteroidota</taxon>
        <taxon>Sphingobacteriia</taxon>
        <taxon>Sphingobacteriales</taxon>
        <taxon>Sphingobacteriaceae</taxon>
        <taxon>Pedobacter</taxon>
    </lineage>
</organism>
<sequence length="377" mass="41885">MDKQDRLNFLYQKYLNNTATAAELQLLFQEMDSADEGALKNQIMQELEKADFPINADDTRLAAVFAKLEDQIAEEPKTISLWRLPVWTKVAAVVTLVFGLGLLLRSYLVSEPEVIVPGGFHAALQLKASEEPLDLTQTDFKKNIGGIQVTTTADGTITYTRKSDDTTGTQTLNVLQTPAGGMYKVTLSDGSQVMLNSKSSLEFPVGFYGPNRRVKLKGEAYFQVAKNKEKPFIVEMEQGNVQVLGTTFTVNTFEDQAATTLFEGSVKLSAQQQVQLLTPGDRGVIQKGLITVVKADTAAARGWTKGLFVFNNAPLGDVLAQVSRWYNISVDYTSLPDRRLHMRLNMDTPFEEVLEMLSATTRLKFKVEERRLSVVNP</sequence>
<dbReference type="EMBL" id="FOGG01000048">
    <property type="protein sequence ID" value="SES24345.1"/>
    <property type="molecule type" value="Genomic_DNA"/>
</dbReference>
<evidence type="ECO:0000313" key="3">
    <source>
        <dbReference type="EMBL" id="SES24345.1"/>
    </source>
</evidence>
<dbReference type="PANTHER" id="PTHR30273">
    <property type="entry name" value="PERIPLASMIC SIGNAL SENSOR AND SIGMA FACTOR ACTIVATOR FECR-RELATED"/>
    <property type="match status" value="1"/>
</dbReference>
<dbReference type="Proteomes" id="UP000199572">
    <property type="component" value="Unassembled WGS sequence"/>
</dbReference>
<dbReference type="RefSeq" id="WP_090889195.1">
    <property type="nucleotide sequence ID" value="NZ_FOGG01000048.1"/>
</dbReference>
<dbReference type="InterPro" id="IPR012373">
    <property type="entry name" value="Ferrdict_sens_TM"/>
</dbReference>
<evidence type="ECO:0000259" key="1">
    <source>
        <dbReference type="Pfam" id="PF04773"/>
    </source>
</evidence>
<feature type="domain" description="Protein FecR C-terminal" evidence="2">
    <location>
        <begin position="308"/>
        <end position="372"/>
    </location>
</feature>